<proteinExistence type="predicted"/>
<accession>A0A931HXJ5</accession>
<dbReference type="Proteomes" id="UP000614490">
    <property type="component" value="Unassembled WGS sequence"/>
</dbReference>
<dbReference type="Pfam" id="PF12146">
    <property type="entry name" value="Hydrolase_4"/>
    <property type="match status" value="1"/>
</dbReference>
<reference evidence="2 3" key="1">
    <citation type="journal article" date="2005" name="Int. J. Syst. Evol. Microbiol.">
        <title>Halobacillus yeomjeoni sp. nov., isolated from a marine solar saltern in Korea.</title>
        <authorList>
            <person name="Yoon J.H."/>
            <person name="Kang S.J."/>
            <person name="Lee C.H."/>
            <person name="Oh H.W."/>
            <person name="Oh T.K."/>
        </authorList>
    </citation>
    <scope>NUCLEOTIDE SEQUENCE [LARGE SCALE GENOMIC DNA]</scope>
    <source>
        <strain evidence="2 3">KCTC 3957</strain>
    </source>
</reference>
<dbReference type="EMBL" id="JADZSC010000002">
    <property type="protein sequence ID" value="MBH0231086.1"/>
    <property type="molecule type" value="Genomic_DNA"/>
</dbReference>
<evidence type="ECO:0000313" key="3">
    <source>
        <dbReference type="Proteomes" id="UP000614490"/>
    </source>
</evidence>
<comment type="caution">
    <text evidence="2">The sequence shown here is derived from an EMBL/GenBank/DDBJ whole genome shotgun (WGS) entry which is preliminary data.</text>
</comment>
<dbReference type="SUPFAM" id="SSF53474">
    <property type="entry name" value="alpha/beta-Hydrolases"/>
    <property type="match status" value="1"/>
</dbReference>
<dbReference type="Gene3D" id="3.40.50.1820">
    <property type="entry name" value="alpha/beta hydrolase"/>
    <property type="match status" value="1"/>
</dbReference>
<evidence type="ECO:0000313" key="2">
    <source>
        <dbReference type="EMBL" id="MBH0231086.1"/>
    </source>
</evidence>
<feature type="domain" description="Serine aminopeptidase S33" evidence="1">
    <location>
        <begin position="8"/>
        <end position="241"/>
    </location>
</feature>
<dbReference type="RefSeq" id="WP_197317683.1">
    <property type="nucleotide sequence ID" value="NZ_JADZSC010000002.1"/>
</dbReference>
<dbReference type="InterPro" id="IPR000073">
    <property type="entry name" value="AB_hydrolase_1"/>
</dbReference>
<keyword evidence="3" id="KW-1185">Reference proteome</keyword>
<dbReference type="InterPro" id="IPR022742">
    <property type="entry name" value="Hydrolase_4"/>
</dbReference>
<sequence length="262" mass="30144">MTSFVSDQSAATVIIVHGAFEHSGRYDDLASQFHRDGFDVIYDDLPGQGRSPGKKGHIKSFHEYIETIQKWIEKADPDKPVFLLGHSMGGIAVIRTMQKVKPQVEGVILSSPAAGILNGAEKPMEIASYILNRLSPRLRVKASLQPNLITRNEKVILKDEDDDLILDKVSIRWYREFKQGIKEAFRHTDQFPDVPLLVMQAGDDRIVDVSKTKEWFHKIDLTEKSYKQWPGLYHEIFNEPEWPMVYEYSLNFMQLQLKKTKL</sequence>
<dbReference type="PANTHER" id="PTHR11614">
    <property type="entry name" value="PHOSPHOLIPASE-RELATED"/>
    <property type="match status" value="1"/>
</dbReference>
<protein>
    <submittedName>
        <fullName evidence="2">Lysophospholipase</fullName>
    </submittedName>
</protein>
<evidence type="ECO:0000259" key="1">
    <source>
        <dbReference type="Pfam" id="PF12146"/>
    </source>
</evidence>
<dbReference type="InterPro" id="IPR029058">
    <property type="entry name" value="AB_hydrolase_fold"/>
</dbReference>
<dbReference type="InterPro" id="IPR051044">
    <property type="entry name" value="MAG_DAG_Lipase"/>
</dbReference>
<organism evidence="2 3">
    <name type="scientific">Halobacillus yeomjeoni</name>
    <dbReference type="NCBI Taxonomy" id="311194"/>
    <lineage>
        <taxon>Bacteria</taxon>
        <taxon>Bacillati</taxon>
        <taxon>Bacillota</taxon>
        <taxon>Bacilli</taxon>
        <taxon>Bacillales</taxon>
        <taxon>Bacillaceae</taxon>
        <taxon>Halobacillus</taxon>
    </lineage>
</organism>
<name>A0A931HXJ5_9BACI</name>
<gene>
    <name evidence="2" type="ORF">H0267_12730</name>
</gene>
<dbReference type="PRINTS" id="PR00111">
    <property type="entry name" value="ABHYDROLASE"/>
</dbReference>
<dbReference type="AlphaFoldDB" id="A0A931HXJ5"/>